<reference evidence="1 2" key="1">
    <citation type="submission" date="2019-11" db="EMBL/GenBank/DDBJ databases">
        <authorList>
            <person name="Holert J."/>
        </authorList>
    </citation>
    <scope>NUCLEOTIDE SEQUENCE [LARGE SCALE GENOMIC DNA]</scope>
    <source>
        <strain evidence="1">BC8_1</strain>
    </source>
</reference>
<protein>
    <recommendedName>
        <fullName evidence="3">Arylsulfatase</fullName>
    </recommendedName>
</protein>
<accession>A0A5S9R7J5</accession>
<evidence type="ECO:0000313" key="2">
    <source>
        <dbReference type="Proteomes" id="UP000430146"/>
    </source>
</evidence>
<dbReference type="EMBL" id="CACSIP010000043">
    <property type="protein sequence ID" value="CAA0131585.1"/>
    <property type="molecule type" value="Genomic_DNA"/>
</dbReference>
<organism evidence="1 2">
    <name type="scientific">Mycolicibacterium vanbaalenii</name>
    <name type="common">Mycobacterium vanbaalenii</name>
    <dbReference type="NCBI Taxonomy" id="110539"/>
    <lineage>
        <taxon>Bacteria</taxon>
        <taxon>Bacillati</taxon>
        <taxon>Actinomycetota</taxon>
        <taxon>Actinomycetes</taxon>
        <taxon>Mycobacteriales</taxon>
        <taxon>Mycobacteriaceae</taxon>
        <taxon>Mycolicibacterium</taxon>
    </lineage>
</organism>
<dbReference type="Proteomes" id="UP000430146">
    <property type="component" value="Unassembled WGS sequence"/>
</dbReference>
<proteinExistence type="predicted"/>
<evidence type="ECO:0000313" key="1">
    <source>
        <dbReference type="EMBL" id="CAA0131585.1"/>
    </source>
</evidence>
<gene>
    <name evidence="1" type="ORF">AELLOGFF_05952</name>
</gene>
<sequence length="140" mass="15219">MVCADAEEQVAHEGKLRYCFNFFGIEHYIISAEQPIPAGKHQVRMEFAYDGGGLAKGGDVPLYFDVKPVGAGRVEKTIPTGYSADEACDVGSDTGSPASPDYGPTGIRFTGRIEWVQLDIGEDSHDHLIPPEERFNLAMA</sequence>
<evidence type="ECO:0008006" key="3">
    <source>
        <dbReference type="Google" id="ProtNLM"/>
    </source>
</evidence>
<dbReference type="AlphaFoldDB" id="A0A5S9R7J5"/>
<keyword evidence="2" id="KW-1185">Reference proteome</keyword>
<name>A0A5S9R7J5_MYCVN</name>